<keyword evidence="3" id="KW-1185">Reference proteome</keyword>
<dbReference type="OrthoDB" id="6465332at2759"/>
<evidence type="ECO:0000259" key="1">
    <source>
        <dbReference type="PROSITE" id="PS51184"/>
    </source>
</evidence>
<dbReference type="Gene3D" id="2.60.120.10">
    <property type="entry name" value="Jelly Rolls"/>
    <property type="match status" value="1"/>
</dbReference>
<dbReference type="Proteomes" id="UP000499080">
    <property type="component" value="Unassembled WGS sequence"/>
</dbReference>
<comment type="caution">
    <text evidence="2">The sequence shown here is derived from an EMBL/GenBank/DDBJ whole genome shotgun (WGS) entry which is preliminary data.</text>
</comment>
<name>A0A4Y2BHU2_ARAVE</name>
<dbReference type="InterPro" id="IPR014710">
    <property type="entry name" value="RmlC-like_jellyroll"/>
</dbReference>
<dbReference type="Pfam" id="PF13621">
    <property type="entry name" value="Cupin_8"/>
    <property type="match status" value="1"/>
</dbReference>
<dbReference type="PROSITE" id="PS51184">
    <property type="entry name" value="JMJC"/>
    <property type="match status" value="1"/>
</dbReference>
<evidence type="ECO:0000313" key="2">
    <source>
        <dbReference type="EMBL" id="GBL91831.1"/>
    </source>
</evidence>
<dbReference type="SUPFAM" id="SSF51197">
    <property type="entry name" value="Clavaminate synthase-like"/>
    <property type="match status" value="1"/>
</dbReference>
<feature type="domain" description="JmjC" evidence="1">
    <location>
        <begin position="1"/>
        <end position="85"/>
    </location>
</feature>
<organism evidence="2 3">
    <name type="scientific">Araneus ventricosus</name>
    <name type="common">Orbweaver spider</name>
    <name type="synonym">Epeira ventricosa</name>
    <dbReference type="NCBI Taxonomy" id="182803"/>
    <lineage>
        <taxon>Eukaryota</taxon>
        <taxon>Metazoa</taxon>
        <taxon>Ecdysozoa</taxon>
        <taxon>Arthropoda</taxon>
        <taxon>Chelicerata</taxon>
        <taxon>Arachnida</taxon>
        <taxon>Araneae</taxon>
        <taxon>Araneomorphae</taxon>
        <taxon>Entelegynae</taxon>
        <taxon>Araneoidea</taxon>
        <taxon>Araneidae</taxon>
        <taxon>Araneus</taxon>
    </lineage>
</organism>
<dbReference type="InterPro" id="IPR041667">
    <property type="entry name" value="Cupin_8"/>
</dbReference>
<dbReference type="AlphaFoldDB" id="A0A4Y2BHU2"/>
<accession>A0A4Y2BHU2</accession>
<sequence>MKDLNEEVEWILPSHQPETPEQFTMFHNTKSFVVDLYPGDSLYIPALWFHEVHQSDRCIADICYKFNCIRMCSMARRKHLDDFMCCRMIGKLEEGCIVPNITQEIGTDKSVISPAWKTFQVTGTAVRKVGGGLPRKLPWIADIRLSK</sequence>
<protein>
    <recommendedName>
        <fullName evidence="1">JmjC domain-containing protein</fullName>
    </recommendedName>
</protein>
<proteinExistence type="predicted"/>
<gene>
    <name evidence="2" type="ORF">AVEN_172755_1</name>
</gene>
<evidence type="ECO:0000313" key="3">
    <source>
        <dbReference type="Proteomes" id="UP000499080"/>
    </source>
</evidence>
<dbReference type="EMBL" id="BGPR01000082">
    <property type="protein sequence ID" value="GBL91831.1"/>
    <property type="molecule type" value="Genomic_DNA"/>
</dbReference>
<reference evidence="2 3" key="1">
    <citation type="journal article" date="2019" name="Sci. Rep.">
        <title>Orb-weaving spider Araneus ventricosus genome elucidates the spidroin gene catalogue.</title>
        <authorList>
            <person name="Kono N."/>
            <person name="Nakamura H."/>
            <person name="Ohtoshi R."/>
            <person name="Moran D.A.P."/>
            <person name="Shinohara A."/>
            <person name="Yoshida Y."/>
            <person name="Fujiwara M."/>
            <person name="Mori M."/>
            <person name="Tomita M."/>
            <person name="Arakawa K."/>
        </authorList>
    </citation>
    <scope>NUCLEOTIDE SEQUENCE [LARGE SCALE GENOMIC DNA]</scope>
</reference>
<dbReference type="InterPro" id="IPR003347">
    <property type="entry name" value="JmjC_dom"/>
</dbReference>